<accession>A0ABW6VI49</accession>
<evidence type="ECO:0000313" key="2">
    <source>
        <dbReference type="Proteomes" id="UP001602119"/>
    </source>
</evidence>
<gene>
    <name evidence="1" type="ORF">ACFY05_40080</name>
</gene>
<reference evidence="1 2" key="1">
    <citation type="submission" date="2024-10" db="EMBL/GenBank/DDBJ databases">
        <title>The Natural Products Discovery Center: Release of the First 8490 Sequenced Strains for Exploring Actinobacteria Biosynthetic Diversity.</title>
        <authorList>
            <person name="Kalkreuter E."/>
            <person name="Kautsar S.A."/>
            <person name="Yang D."/>
            <person name="Bader C.D."/>
            <person name="Teijaro C.N."/>
            <person name="Fluegel L."/>
            <person name="Davis C.M."/>
            <person name="Simpson J.R."/>
            <person name="Lauterbach L."/>
            <person name="Steele A.D."/>
            <person name="Gui C."/>
            <person name="Meng S."/>
            <person name="Li G."/>
            <person name="Viehrig K."/>
            <person name="Ye F."/>
            <person name="Su P."/>
            <person name="Kiefer A.F."/>
            <person name="Nichols A."/>
            <person name="Cepeda A.J."/>
            <person name="Yan W."/>
            <person name="Fan B."/>
            <person name="Jiang Y."/>
            <person name="Adhikari A."/>
            <person name="Zheng C.-J."/>
            <person name="Schuster L."/>
            <person name="Cowan T.M."/>
            <person name="Smanski M.J."/>
            <person name="Chevrette M.G."/>
            <person name="De Carvalho L.P.S."/>
            <person name="Shen B."/>
        </authorList>
    </citation>
    <scope>NUCLEOTIDE SEQUENCE [LARGE SCALE GENOMIC DNA]</scope>
    <source>
        <strain evidence="1 2">NPDC001281</strain>
    </source>
</reference>
<dbReference type="RefSeq" id="WP_387347702.1">
    <property type="nucleotide sequence ID" value="NZ_JBIAXI010000041.1"/>
</dbReference>
<evidence type="ECO:0000313" key="1">
    <source>
        <dbReference type="EMBL" id="MFF4779041.1"/>
    </source>
</evidence>
<evidence type="ECO:0008006" key="3">
    <source>
        <dbReference type="Google" id="ProtNLM"/>
    </source>
</evidence>
<organism evidence="1 2">
    <name type="scientific">Microtetraspora fusca</name>
    <dbReference type="NCBI Taxonomy" id="1997"/>
    <lineage>
        <taxon>Bacteria</taxon>
        <taxon>Bacillati</taxon>
        <taxon>Actinomycetota</taxon>
        <taxon>Actinomycetes</taxon>
        <taxon>Streptosporangiales</taxon>
        <taxon>Streptosporangiaceae</taxon>
        <taxon>Microtetraspora</taxon>
    </lineage>
</organism>
<protein>
    <recommendedName>
        <fullName evidence="3">DUF2188 domain-containing protein</fullName>
    </recommendedName>
</protein>
<comment type="caution">
    <text evidence="1">The sequence shown here is derived from an EMBL/GenBank/DDBJ whole genome shotgun (WGS) entry which is preliminary data.</text>
</comment>
<keyword evidence="2" id="KW-1185">Reference proteome</keyword>
<name>A0ABW6VI49_MICFU</name>
<proteinExistence type="predicted"/>
<dbReference type="Proteomes" id="UP001602119">
    <property type="component" value="Unassembled WGS sequence"/>
</dbReference>
<sequence length="109" mass="12069">MSDDDPQFGYGAGGRPLWTVRDRDAEVIRTVLRKAGSRKFSERHGGFVVEGGQDGAPFAIACADDADIAVRELARYKEALRKVGYRLQRDPDDDQTLLAWPTGDPMRSS</sequence>
<dbReference type="EMBL" id="JBIAXI010000041">
    <property type="protein sequence ID" value="MFF4779041.1"/>
    <property type="molecule type" value="Genomic_DNA"/>
</dbReference>